<dbReference type="PANTHER" id="PTHR30290">
    <property type="entry name" value="PERIPLASMIC BINDING COMPONENT OF ABC TRANSPORTER"/>
    <property type="match status" value="1"/>
</dbReference>
<dbReference type="CDD" id="cd08510">
    <property type="entry name" value="PBP2_Lactococcal_OppA_like"/>
    <property type="match status" value="1"/>
</dbReference>
<evidence type="ECO:0000256" key="3">
    <source>
        <dbReference type="ARBA" id="ARBA00022448"/>
    </source>
</evidence>
<evidence type="ECO:0000256" key="4">
    <source>
        <dbReference type="ARBA" id="ARBA00022729"/>
    </source>
</evidence>
<dbReference type="Pfam" id="PF00496">
    <property type="entry name" value="SBP_bac_5"/>
    <property type="match status" value="1"/>
</dbReference>
<dbReference type="PROSITE" id="PS51257">
    <property type="entry name" value="PROKAR_LIPOPROTEIN"/>
    <property type="match status" value="1"/>
</dbReference>
<dbReference type="InterPro" id="IPR023765">
    <property type="entry name" value="SBP_5_CS"/>
</dbReference>
<accession>A0ABW4SLZ3</accession>
<dbReference type="EMBL" id="JBHUGI010000037">
    <property type="protein sequence ID" value="MFD1929636.1"/>
    <property type="molecule type" value="Genomic_DNA"/>
</dbReference>
<feature type="region of interest" description="Disordered" evidence="5">
    <location>
        <begin position="27"/>
        <end position="63"/>
    </location>
</feature>
<dbReference type="PANTHER" id="PTHR30290:SF9">
    <property type="entry name" value="OLIGOPEPTIDE-BINDING PROTEIN APPA"/>
    <property type="match status" value="1"/>
</dbReference>
<dbReference type="Gene3D" id="3.40.190.10">
    <property type="entry name" value="Periplasmic binding protein-like II"/>
    <property type="match status" value="1"/>
</dbReference>
<dbReference type="SUPFAM" id="SSF53850">
    <property type="entry name" value="Periplasmic binding protein-like II"/>
    <property type="match status" value="1"/>
</dbReference>
<evidence type="ECO:0000256" key="5">
    <source>
        <dbReference type="SAM" id="MobiDB-lite"/>
    </source>
</evidence>
<comment type="similarity">
    <text evidence="2">Belongs to the bacterial solute-binding protein 5 family.</text>
</comment>
<evidence type="ECO:0000256" key="1">
    <source>
        <dbReference type="ARBA" id="ARBA00004193"/>
    </source>
</evidence>
<reference evidence="9" key="1">
    <citation type="journal article" date="2019" name="Int. J. Syst. Evol. Microbiol.">
        <title>The Global Catalogue of Microorganisms (GCM) 10K type strain sequencing project: providing services to taxonomists for standard genome sequencing and annotation.</title>
        <authorList>
            <consortium name="The Broad Institute Genomics Platform"/>
            <consortium name="The Broad Institute Genome Sequencing Center for Infectious Disease"/>
            <person name="Wu L."/>
            <person name="Ma J."/>
        </authorList>
    </citation>
    <scope>NUCLEOTIDE SEQUENCE [LARGE SCALE GENOMIC DNA]</scope>
    <source>
        <strain evidence="9">CGMCC 4.7177</strain>
    </source>
</reference>
<organism evidence="8 9">
    <name type="scientific">Sporosarcina siberiensis</name>
    <dbReference type="NCBI Taxonomy" id="1365606"/>
    <lineage>
        <taxon>Bacteria</taxon>
        <taxon>Bacillati</taxon>
        <taxon>Bacillota</taxon>
        <taxon>Bacilli</taxon>
        <taxon>Bacillales</taxon>
        <taxon>Caryophanaceae</taxon>
        <taxon>Sporosarcina</taxon>
    </lineage>
</organism>
<feature type="chain" id="PRO_5046126185" evidence="6">
    <location>
        <begin position="22"/>
        <end position="617"/>
    </location>
</feature>
<gene>
    <name evidence="8" type="primary">opp4A</name>
    <name evidence="8" type="ORF">ACFSFY_16475</name>
</gene>
<protein>
    <submittedName>
        <fullName evidence="8">Oligopeptide ABC transporter substrate-binding protein</fullName>
    </submittedName>
</protein>
<dbReference type="PROSITE" id="PS01040">
    <property type="entry name" value="SBP_BACTERIAL_5"/>
    <property type="match status" value="1"/>
</dbReference>
<keyword evidence="4 6" id="KW-0732">Signal</keyword>
<feature type="domain" description="Solute-binding protein family 5" evidence="7">
    <location>
        <begin position="128"/>
        <end position="529"/>
    </location>
</feature>
<dbReference type="Proteomes" id="UP001597218">
    <property type="component" value="Unassembled WGS sequence"/>
</dbReference>
<evidence type="ECO:0000256" key="2">
    <source>
        <dbReference type="ARBA" id="ARBA00005695"/>
    </source>
</evidence>
<evidence type="ECO:0000313" key="8">
    <source>
        <dbReference type="EMBL" id="MFD1929636.1"/>
    </source>
</evidence>
<comment type="caution">
    <text evidence="8">The sequence shown here is derived from an EMBL/GenBank/DDBJ whole genome shotgun (WGS) entry which is preliminary data.</text>
</comment>
<dbReference type="InterPro" id="IPR000914">
    <property type="entry name" value="SBP_5_dom"/>
</dbReference>
<feature type="signal peptide" evidence="6">
    <location>
        <begin position="1"/>
        <end position="21"/>
    </location>
</feature>
<dbReference type="Gene3D" id="3.10.105.10">
    <property type="entry name" value="Dipeptide-binding Protein, Domain 3"/>
    <property type="match status" value="1"/>
</dbReference>
<sequence length="617" mass="68389">MAKKQLMLLASLMLILSLFLAACTGKEKVDEKEPAKTDDKDKDTEVEEEEEEPAEEEAVGVDFPLDTTNSEAAIEDGEMIYALVSSDPFEGTLNKVFYSGAPDAEVMQFFDEDLLAVDGDYLITSDGAASFELSEDNKTITLSIKDGVNWHDGEPVKASDLLYAYELLGHPDYTGNRYTFTISNVEGMPAYHDGTADTISGIVVSEDEKTISITYDVATPSVMSGIWSAPVPRHYVGDVTTGDVTIDDILASNTIRTEPIGFGPYKVSKIVPGESVLYERYDEYWRGKPGLKSVVLKVVAPGSVVGALEKGEIDLASVPVDQYNVLKEVQNIELLGQVDTAYTYIGFKLGKWDAEKKVNVMDPNALLADKRVRQAMWHAMDNEVIGEKMYHGLRFPATTLIIPVFDSFHDADNPGRPYDPEKAKALLDEAGWVDVDGDGIRENAEGEPVVLNFASMEGGDVAEPIANWYIQNWEDVGIKVQLYEGRLHEFNAFYDLIETDEPGIDIYQGAWGTGTDPDPEGLYGDTASYNYTRFVSEKNSELLAAGTSEDAFDADYRKGIYNEWQELMVEEVPVAPTVYRYELFGVNKRLVNYTIDAANLDNKYPWKWGVSQADPVK</sequence>
<feature type="compositionally biased region" description="Acidic residues" evidence="5">
    <location>
        <begin position="44"/>
        <end position="59"/>
    </location>
</feature>
<dbReference type="PIRSF" id="PIRSF002741">
    <property type="entry name" value="MppA"/>
    <property type="match status" value="1"/>
</dbReference>
<comment type="subcellular location">
    <subcellularLocation>
        <location evidence="1">Cell membrane</location>
        <topology evidence="1">Lipid-anchor</topology>
    </subcellularLocation>
</comment>
<evidence type="ECO:0000259" key="7">
    <source>
        <dbReference type="Pfam" id="PF00496"/>
    </source>
</evidence>
<name>A0ABW4SLZ3_9BACL</name>
<evidence type="ECO:0000313" key="9">
    <source>
        <dbReference type="Proteomes" id="UP001597218"/>
    </source>
</evidence>
<dbReference type="InterPro" id="IPR050034">
    <property type="entry name" value="Opp4A"/>
</dbReference>
<keyword evidence="3" id="KW-0813">Transport</keyword>
<proteinExistence type="inferred from homology"/>
<dbReference type="NCBIfam" id="NF045467">
    <property type="entry name" value="Opp4A"/>
    <property type="match status" value="1"/>
</dbReference>
<evidence type="ECO:0000256" key="6">
    <source>
        <dbReference type="SAM" id="SignalP"/>
    </source>
</evidence>
<keyword evidence="9" id="KW-1185">Reference proteome</keyword>
<feature type="compositionally biased region" description="Basic and acidic residues" evidence="5">
    <location>
        <begin position="27"/>
        <end position="43"/>
    </location>
</feature>
<dbReference type="InterPro" id="IPR030678">
    <property type="entry name" value="Peptide/Ni-bd"/>
</dbReference>
<dbReference type="RefSeq" id="WP_381539963.1">
    <property type="nucleotide sequence ID" value="NZ_JBHUGI010000037.1"/>
</dbReference>
<dbReference type="InterPro" id="IPR039424">
    <property type="entry name" value="SBP_5"/>
</dbReference>